<reference evidence="5 6" key="1">
    <citation type="journal article" date="2010" name="Stand. Genomic Sci.">
        <title>Complete genome sequence of Haliangium ochraceum type strain (SMP-2).</title>
        <authorList>
            <consortium name="US DOE Joint Genome Institute (JGI-PGF)"/>
            <person name="Ivanova N."/>
            <person name="Daum C."/>
            <person name="Lang E."/>
            <person name="Abt B."/>
            <person name="Kopitz M."/>
            <person name="Saunders E."/>
            <person name="Lapidus A."/>
            <person name="Lucas S."/>
            <person name="Glavina Del Rio T."/>
            <person name="Nolan M."/>
            <person name="Tice H."/>
            <person name="Copeland A."/>
            <person name="Cheng J.F."/>
            <person name="Chen F."/>
            <person name="Bruce D."/>
            <person name="Goodwin L."/>
            <person name="Pitluck S."/>
            <person name="Mavromatis K."/>
            <person name="Pati A."/>
            <person name="Mikhailova N."/>
            <person name="Chen A."/>
            <person name="Palaniappan K."/>
            <person name="Land M."/>
            <person name="Hauser L."/>
            <person name="Chang Y.J."/>
            <person name="Jeffries C.D."/>
            <person name="Detter J.C."/>
            <person name="Brettin T."/>
            <person name="Rohde M."/>
            <person name="Goker M."/>
            <person name="Bristow J."/>
            <person name="Markowitz V."/>
            <person name="Eisen J.A."/>
            <person name="Hugenholtz P."/>
            <person name="Kyrpides N.C."/>
            <person name="Klenk H.P."/>
        </authorList>
    </citation>
    <scope>NUCLEOTIDE SEQUENCE [LARGE SCALE GENOMIC DNA]</scope>
    <source>
        <strain evidence="6">DSM 14365 / CIP 107738 / JCM 11303 / AJ 13395 / SMP-2</strain>
    </source>
</reference>
<dbReference type="PANTHER" id="PTHR11783">
    <property type="entry name" value="SULFOTRANSFERASE SULT"/>
    <property type="match status" value="1"/>
</dbReference>
<keyword evidence="6" id="KW-1185">Reference proteome</keyword>
<feature type="domain" description="Sulfotransferase" evidence="4">
    <location>
        <begin position="49"/>
        <end position="297"/>
    </location>
</feature>
<dbReference type="RefSeq" id="WP_012827881.1">
    <property type="nucleotide sequence ID" value="NC_013440.1"/>
</dbReference>
<feature type="region of interest" description="Disordered" evidence="3">
    <location>
        <begin position="1"/>
        <end position="21"/>
    </location>
</feature>
<accession>D0LN96</accession>
<dbReference type="STRING" id="502025.Hoch_2745"/>
<evidence type="ECO:0000256" key="2">
    <source>
        <dbReference type="ARBA" id="ARBA00022679"/>
    </source>
</evidence>
<name>D0LN96_HALO1</name>
<evidence type="ECO:0000256" key="3">
    <source>
        <dbReference type="SAM" id="MobiDB-lite"/>
    </source>
</evidence>
<dbReference type="eggNOG" id="ENOG502ZBP9">
    <property type="taxonomic scope" value="Bacteria"/>
</dbReference>
<dbReference type="InterPro" id="IPR000863">
    <property type="entry name" value="Sulfotransferase_dom"/>
</dbReference>
<evidence type="ECO:0000256" key="1">
    <source>
        <dbReference type="ARBA" id="ARBA00005771"/>
    </source>
</evidence>
<dbReference type="OrthoDB" id="9804504at2"/>
<dbReference type="SUPFAM" id="SSF52540">
    <property type="entry name" value="P-loop containing nucleoside triphosphate hydrolases"/>
    <property type="match status" value="1"/>
</dbReference>
<dbReference type="KEGG" id="hoh:Hoch_2745"/>
<evidence type="ECO:0000259" key="4">
    <source>
        <dbReference type="Pfam" id="PF00685"/>
    </source>
</evidence>
<protein>
    <submittedName>
        <fullName evidence="5">Sulfotransferase</fullName>
    </submittedName>
</protein>
<organism evidence="5 6">
    <name type="scientific">Haliangium ochraceum (strain DSM 14365 / JCM 11303 / SMP-2)</name>
    <dbReference type="NCBI Taxonomy" id="502025"/>
    <lineage>
        <taxon>Bacteria</taxon>
        <taxon>Pseudomonadati</taxon>
        <taxon>Myxococcota</taxon>
        <taxon>Polyangia</taxon>
        <taxon>Haliangiales</taxon>
        <taxon>Kofleriaceae</taxon>
        <taxon>Haliangium</taxon>
    </lineage>
</organism>
<dbReference type="Pfam" id="PF00685">
    <property type="entry name" value="Sulfotransfer_1"/>
    <property type="match status" value="1"/>
</dbReference>
<dbReference type="GO" id="GO:0008146">
    <property type="term" value="F:sulfotransferase activity"/>
    <property type="evidence" value="ECO:0007669"/>
    <property type="project" value="InterPro"/>
</dbReference>
<dbReference type="AlphaFoldDB" id="D0LN96"/>
<dbReference type="EMBL" id="CP001804">
    <property type="protein sequence ID" value="ACY15273.1"/>
    <property type="molecule type" value="Genomic_DNA"/>
</dbReference>
<comment type="similarity">
    <text evidence="1">Belongs to the sulfotransferase 1 family.</text>
</comment>
<dbReference type="Gene3D" id="3.40.50.300">
    <property type="entry name" value="P-loop containing nucleotide triphosphate hydrolases"/>
    <property type="match status" value="1"/>
</dbReference>
<dbReference type="HOGENOM" id="CLU_027239_3_1_7"/>
<dbReference type="InterPro" id="IPR027417">
    <property type="entry name" value="P-loop_NTPase"/>
</dbReference>
<gene>
    <name evidence="5" type="ordered locus">Hoch_2745</name>
</gene>
<sequence>MSDQLYDPTTPVPPAQRTRPTSVRELVRRLDAFRTEASITSALAFQPRPSDVFVATFAKSGTTWMQQIVHGLRSGGDMDFAEISSAVPWLESALDMGIDAEADQVAKPRAFKTHLAWDQVPKGARYVCVVRDPRDVLVSFYHFFEGWMFEAGSVDMAEFARELFLAGASKSGRYWEHVASYWRERERPEVLMMAFEDIKADLDTAVRRVADFIDLPSDIDREARIALATEQARFGFMKAHESQFDDHLLRDLREPYLGLPPGGTCSKVRSGRVGDHAGRLTPEVVAMLDEAWRESMAEPLGLASYAELRASLRP</sequence>
<evidence type="ECO:0000313" key="5">
    <source>
        <dbReference type="EMBL" id="ACY15273.1"/>
    </source>
</evidence>
<proteinExistence type="inferred from homology"/>
<dbReference type="Proteomes" id="UP000001880">
    <property type="component" value="Chromosome"/>
</dbReference>
<keyword evidence="2 5" id="KW-0808">Transferase</keyword>
<evidence type="ECO:0000313" key="6">
    <source>
        <dbReference type="Proteomes" id="UP000001880"/>
    </source>
</evidence>